<feature type="transmembrane region" description="Helical" evidence="7">
    <location>
        <begin position="372"/>
        <end position="392"/>
    </location>
</feature>
<dbReference type="PANTHER" id="PTHR30572:SF4">
    <property type="entry name" value="ABC TRANSPORTER PERMEASE YTRF"/>
    <property type="match status" value="1"/>
</dbReference>
<keyword evidence="5 7" id="KW-0472">Membrane</keyword>
<feature type="domain" description="ABC3 transporter permease C-terminal" evidence="8">
    <location>
        <begin position="289"/>
        <end position="402"/>
    </location>
</feature>
<comment type="subcellular location">
    <subcellularLocation>
        <location evidence="1">Cell membrane</location>
        <topology evidence="1">Multi-pass membrane protein</topology>
    </subcellularLocation>
</comment>
<dbReference type="AlphaFoldDB" id="A0A0U9HUQ6"/>
<reference evidence="11" key="1">
    <citation type="submission" date="2016-01" db="EMBL/GenBank/DDBJ databases">
        <title>Draft genome sequence of Thermodesulfovibrio aggregans strain TGE-P1.</title>
        <authorList>
            <person name="Sekiguchi Y."/>
            <person name="Ohashi A."/>
            <person name="Matsuura N."/>
            <person name="Tourlousse M.D."/>
        </authorList>
    </citation>
    <scope>NUCLEOTIDE SEQUENCE [LARGE SCALE GENOMIC DNA]</scope>
    <source>
        <strain evidence="11">TGE-P1</strain>
    </source>
</reference>
<dbReference type="Proteomes" id="UP000054976">
    <property type="component" value="Unassembled WGS sequence"/>
</dbReference>
<evidence type="ECO:0000256" key="6">
    <source>
        <dbReference type="ARBA" id="ARBA00038076"/>
    </source>
</evidence>
<evidence type="ECO:0000259" key="9">
    <source>
        <dbReference type="Pfam" id="PF12704"/>
    </source>
</evidence>
<feature type="transmembrane region" description="Helical" evidence="7">
    <location>
        <begin position="23"/>
        <end position="43"/>
    </location>
</feature>
<comment type="caution">
    <text evidence="10">The sequence shown here is derived from an EMBL/GenBank/DDBJ whole genome shotgun (WGS) entry which is preliminary data.</text>
</comment>
<dbReference type="STRING" id="86166.TAGGR_1778"/>
<dbReference type="InterPro" id="IPR003838">
    <property type="entry name" value="ABC3_permease_C"/>
</dbReference>
<dbReference type="RefSeq" id="WP_059176028.1">
    <property type="nucleotide sequence ID" value="NZ_BCNO01000001.1"/>
</dbReference>
<organism evidence="10 11">
    <name type="scientific">Thermodesulfovibrio aggregans</name>
    <dbReference type="NCBI Taxonomy" id="86166"/>
    <lineage>
        <taxon>Bacteria</taxon>
        <taxon>Pseudomonadati</taxon>
        <taxon>Nitrospirota</taxon>
        <taxon>Thermodesulfovibrionia</taxon>
        <taxon>Thermodesulfovibrionales</taxon>
        <taxon>Thermodesulfovibrionaceae</taxon>
        <taxon>Thermodesulfovibrio</taxon>
    </lineage>
</organism>
<dbReference type="GO" id="GO:0022857">
    <property type="term" value="F:transmembrane transporter activity"/>
    <property type="evidence" value="ECO:0007669"/>
    <property type="project" value="TreeGrafter"/>
</dbReference>
<keyword evidence="11" id="KW-1185">Reference proteome</keyword>
<accession>A0A0U9HUQ6</accession>
<feature type="transmembrane region" description="Helical" evidence="7">
    <location>
        <begin position="334"/>
        <end position="360"/>
    </location>
</feature>
<dbReference type="GO" id="GO:0005886">
    <property type="term" value="C:plasma membrane"/>
    <property type="evidence" value="ECO:0007669"/>
    <property type="project" value="UniProtKB-SubCell"/>
</dbReference>
<proteinExistence type="inferred from homology"/>
<evidence type="ECO:0000313" key="10">
    <source>
        <dbReference type="EMBL" id="GAQ94593.1"/>
    </source>
</evidence>
<name>A0A0U9HUQ6_9BACT</name>
<evidence type="ECO:0000256" key="5">
    <source>
        <dbReference type="ARBA" id="ARBA00023136"/>
    </source>
</evidence>
<sequence length="409" mass="43912">MIAISSIINIAVRSLINNAMRSFLAILGIIIGVGAVVTMIAIGQGAREKISTQISSIGSNLILILPGATTQGGIRMGTGTQQTLTMADAEAIAKECSNVSAVAPVISGTAQVVFGNQNWSTAVLGTTPEMTTVRDWEIVSGRFITEQDVRSGTKVAVIGQTVSEKLFGDLEPIGKLIRIKKIPFEVVGVLGKKGQSLTGQDQDDIIYVPITTAQRTLFGNILPGRVRLIYAKAQSMESIPLATDEIKSLLRQRHRIGQGQEDDFTVMDLTQMLKTAEESTRTMSILLGAIASVSLIVGGIGIMNIMLVSVTERTREIGIRMAVGAKPKDIRMQFLIESVFLTMIGGIFGLLLGIAGSLIVSNLMQWPVSISPFSAFIAFSFSAFVGIFFGFYPAYKASMLNPIDALRYE</sequence>
<evidence type="ECO:0000313" key="11">
    <source>
        <dbReference type="Proteomes" id="UP000054976"/>
    </source>
</evidence>
<evidence type="ECO:0000256" key="4">
    <source>
        <dbReference type="ARBA" id="ARBA00022989"/>
    </source>
</evidence>
<evidence type="ECO:0000256" key="1">
    <source>
        <dbReference type="ARBA" id="ARBA00004651"/>
    </source>
</evidence>
<dbReference type="InterPro" id="IPR050250">
    <property type="entry name" value="Macrolide_Exporter_MacB"/>
</dbReference>
<feature type="transmembrane region" description="Helical" evidence="7">
    <location>
        <begin position="285"/>
        <end position="310"/>
    </location>
</feature>
<dbReference type="Pfam" id="PF02687">
    <property type="entry name" value="FtsX"/>
    <property type="match status" value="1"/>
</dbReference>
<dbReference type="InterPro" id="IPR025857">
    <property type="entry name" value="MacB_PCD"/>
</dbReference>
<protein>
    <submittedName>
        <fullName evidence="10">Putative ABC transport system permease protein</fullName>
    </submittedName>
</protein>
<evidence type="ECO:0000256" key="2">
    <source>
        <dbReference type="ARBA" id="ARBA00022475"/>
    </source>
</evidence>
<dbReference type="OrthoDB" id="9802264at2"/>
<dbReference type="Pfam" id="PF12704">
    <property type="entry name" value="MacB_PCD"/>
    <property type="match status" value="1"/>
</dbReference>
<comment type="similarity">
    <text evidence="6">Belongs to the ABC-4 integral membrane protein family.</text>
</comment>
<keyword evidence="3 7" id="KW-0812">Transmembrane</keyword>
<feature type="domain" description="MacB-like periplasmic core" evidence="9">
    <location>
        <begin position="22"/>
        <end position="248"/>
    </location>
</feature>
<keyword evidence="2" id="KW-1003">Cell membrane</keyword>
<evidence type="ECO:0000256" key="7">
    <source>
        <dbReference type="SAM" id="Phobius"/>
    </source>
</evidence>
<dbReference type="EMBL" id="BCNO01000001">
    <property type="protein sequence ID" value="GAQ94593.1"/>
    <property type="molecule type" value="Genomic_DNA"/>
</dbReference>
<keyword evidence="4 7" id="KW-1133">Transmembrane helix</keyword>
<evidence type="ECO:0000259" key="8">
    <source>
        <dbReference type="Pfam" id="PF02687"/>
    </source>
</evidence>
<dbReference type="PANTHER" id="PTHR30572">
    <property type="entry name" value="MEMBRANE COMPONENT OF TRANSPORTER-RELATED"/>
    <property type="match status" value="1"/>
</dbReference>
<evidence type="ECO:0000256" key="3">
    <source>
        <dbReference type="ARBA" id="ARBA00022692"/>
    </source>
</evidence>
<gene>
    <name evidence="10" type="ORF">TAGGR_1778</name>
</gene>